<dbReference type="AlphaFoldDB" id="A0A1G1Z685"/>
<dbReference type="EMBL" id="MHIX01000003">
    <property type="protein sequence ID" value="OGY60132.1"/>
    <property type="molecule type" value="Genomic_DNA"/>
</dbReference>
<evidence type="ECO:0000313" key="1">
    <source>
        <dbReference type="EMBL" id="OGY60132.1"/>
    </source>
</evidence>
<proteinExistence type="predicted"/>
<dbReference type="Proteomes" id="UP000178515">
    <property type="component" value="Unassembled WGS sequence"/>
</dbReference>
<protein>
    <submittedName>
        <fullName evidence="1">Uncharacterized protein</fullName>
    </submittedName>
</protein>
<comment type="caution">
    <text evidence="1">The sequence shown here is derived from an EMBL/GenBank/DDBJ whole genome shotgun (WGS) entry which is preliminary data.</text>
</comment>
<organism evidence="1 2">
    <name type="scientific">Candidatus Colwellbacteria bacterium RIFCSPHIGHO2_12_FULL_44_17</name>
    <dbReference type="NCBI Taxonomy" id="1797689"/>
    <lineage>
        <taxon>Bacteria</taxon>
        <taxon>Candidatus Colwelliibacteriota</taxon>
    </lineage>
</organism>
<accession>A0A1G1Z685</accession>
<reference evidence="1 2" key="1">
    <citation type="journal article" date="2016" name="Nat. Commun.">
        <title>Thousands of microbial genomes shed light on interconnected biogeochemical processes in an aquifer system.</title>
        <authorList>
            <person name="Anantharaman K."/>
            <person name="Brown C.T."/>
            <person name="Hug L.A."/>
            <person name="Sharon I."/>
            <person name="Castelle C.J."/>
            <person name="Probst A.J."/>
            <person name="Thomas B.C."/>
            <person name="Singh A."/>
            <person name="Wilkins M.J."/>
            <person name="Karaoz U."/>
            <person name="Brodie E.L."/>
            <person name="Williams K.H."/>
            <person name="Hubbard S.S."/>
            <person name="Banfield J.F."/>
        </authorList>
    </citation>
    <scope>NUCLEOTIDE SEQUENCE [LARGE SCALE GENOMIC DNA]</scope>
</reference>
<evidence type="ECO:0000313" key="2">
    <source>
        <dbReference type="Proteomes" id="UP000178515"/>
    </source>
</evidence>
<sequence>MTKKLPQQALDVIERYKNLNLGGKKVVCPYFINTAGVRAGLKVMLGKGSPSEIEEEAILIAKHDNVALEDLEPAHIREFLKKSGLGIDCSGFITNILLVMLGEKKVKNLAVTAYTSIIRRFLAKFRPVENLSVQALTNSKNSSKIDRWQDSMPGDMIKTRSGKHVLLIEETERNSSGELLAITYIHSTNAYGNESGVRNGKVIVVRPAGTLEEQNWQESDEASRRNITYEGLLDGETNGIYRLL</sequence>
<dbReference type="STRING" id="1797689.A3F24_02955"/>
<name>A0A1G1Z685_9BACT</name>
<gene>
    <name evidence="1" type="ORF">A3F24_02955</name>
</gene>